<feature type="region of interest" description="Disordered" evidence="2">
    <location>
        <begin position="334"/>
        <end position="355"/>
    </location>
</feature>
<protein>
    <recommendedName>
        <fullName evidence="4">Vacuolar protein sorting-associated protein 33B</fullName>
    </recommendedName>
</protein>
<dbReference type="AlphaFoldDB" id="A0A0X3Q444"/>
<dbReference type="PANTHER" id="PTHR11679">
    <property type="entry name" value="VESICLE PROTEIN SORTING-ASSOCIATED"/>
    <property type="match status" value="1"/>
</dbReference>
<dbReference type="EMBL" id="GEEE01007773">
    <property type="protein sequence ID" value="JAP55452.1"/>
    <property type="molecule type" value="Transcribed_RNA"/>
</dbReference>
<evidence type="ECO:0008006" key="4">
    <source>
        <dbReference type="Google" id="ProtNLM"/>
    </source>
</evidence>
<accession>A0A0X3Q444</accession>
<dbReference type="SUPFAM" id="SSF56815">
    <property type="entry name" value="Sec1/munc18-like (SM) proteins"/>
    <property type="match status" value="1"/>
</dbReference>
<dbReference type="InterPro" id="IPR001619">
    <property type="entry name" value="Sec1-like"/>
</dbReference>
<dbReference type="GO" id="GO:0016192">
    <property type="term" value="P:vesicle-mediated transport"/>
    <property type="evidence" value="ECO:0007669"/>
    <property type="project" value="InterPro"/>
</dbReference>
<dbReference type="InterPro" id="IPR043154">
    <property type="entry name" value="Sec-1-like_dom1"/>
</dbReference>
<dbReference type="Pfam" id="PF00995">
    <property type="entry name" value="Sec1"/>
    <property type="match status" value="2"/>
</dbReference>
<evidence type="ECO:0000256" key="2">
    <source>
        <dbReference type="SAM" id="MobiDB-lite"/>
    </source>
</evidence>
<dbReference type="InterPro" id="IPR027482">
    <property type="entry name" value="Sec1-like_dom2"/>
</dbReference>
<gene>
    <name evidence="3" type="ORF">TR157385</name>
</gene>
<dbReference type="Gene3D" id="3.40.50.2060">
    <property type="match status" value="1"/>
</dbReference>
<proteinExistence type="inferred from homology"/>
<evidence type="ECO:0000256" key="1">
    <source>
        <dbReference type="ARBA" id="ARBA00009884"/>
    </source>
</evidence>
<dbReference type="Gene3D" id="1.25.40.850">
    <property type="match status" value="1"/>
</dbReference>
<sequence>MNLRIKSHTFKQMEVVLNKLPGEKCMLVDPNLIKPLDRTVSMKFLTTLSVAKVYKIQKLPPEASFNRLVYVIPPSKHAIEVIFNHTDVDKQNNIKRTRLVVFVPKQTVAMQYLLESRGILGGDLQTTSLSFGWIPLESDLFSLNLPELYTEYFLHGDTSWPHHFGQMLGQLLQEALGPSESIEDVNVHALGSAAQVTAAGLKSFLLNSNKTPTPRQPKDGGRTRVVQKPLVLLFSRNLDYFTPFMVPMTFEALIHEVLGVDNGVVCLPNVRKEDCVPQKIFLNSASLPNFKEVRDTHISTVHSWLRARKAQLDDSRTGVSFSLTAMGSNFGEVPGASAGHGRGSQVPGAPTTSSLSDLHSQLKPVLALRRDLTTLFICLEEVMQKMTKEERVEDLISAQVAILQSGSGGALAVPSGREVIVFGRQRPSDLDAMPPEAGTGSCAEDPTCQPVRLAFEWLSTNQGNKLTDAVRLLCLLSLTHDGLGEELYEKVHLAIQHTVGFSVLPLLHALRRLKLFSTRKDFSTLPQSNSKDSQLSLTQSSAEKLVASATGRLINRWKSTYNRLHRLLRLSLGSQACLTPDKPAVSPTYVFGGQHVPLVVRFVESLWASGLGSKQGSSDFGVPTKTVNPLLAGPELLTRDDLVQAFSLLPMDKESAKTTGTISLATEESTTDSSSQSTTQCASHGQYVLVVFVGGCTYAEVAALRFAAQRRCWRLLIATSQMLSSRSIIQQIGEAVL</sequence>
<organism evidence="3">
    <name type="scientific">Schistocephalus solidus</name>
    <name type="common">Tapeworm</name>
    <dbReference type="NCBI Taxonomy" id="70667"/>
    <lineage>
        <taxon>Eukaryota</taxon>
        <taxon>Metazoa</taxon>
        <taxon>Spiralia</taxon>
        <taxon>Lophotrochozoa</taxon>
        <taxon>Platyhelminthes</taxon>
        <taxon>Cestoda</taxon>
        <taxon>Eucestoda</taxon>
        <taxon>Diphyllobothriidea</taxon>
        <taxon>Diphyllobothriidae</taxon>
        <taxon>Schistocephalus</taxon>
    </lineage>
</organism>
<evidence type="ECO:0000313" key="3">
    <source>
        <dbReference type="EMBL" id="JAP55452.1"/>
    </source>
</evidence>
<dbReference type="InterPro" id="IPR043155">
    <property type="entry name" value="VPS33_dom3b"/>
</dbReference>
<name>A0A0X3Q444_SCHSO</name>
<comment type="similarity">
    <text evidence="1">Belongs to the STXBP/unc-18/SEC1 family.</text>
</comment>
<dbReference type="Gene3D" id="3.40.50.1910">
    <property type="match status" value="2"/>
</dbReference>
<dbReference type="EMBL" id="GEEE01020130">
    <property type="protein sequence ID" value="JAP43095.1"/>
    <property type="molecule type" value="Transcribed_RNA"/>
</dbReference>
<dbReference type="InterPro" id="IPR036045">
    <property type="entry name" value="Sec1-like_sf"/>
</dbReference>
<reference evidence="3" key="1">
    <citation type="submission" date="2016-01" db="EMBL/GenBank/DDBJ databases">
        <title>Reference transcriptome for the parasite Schistocephalus solidus: insights into the molecular evolution of parasitism.</title>
        <authorList>
            <person name="Hebert F.O."/>
            <person name="Grambauer S."/>
            <person name="Barber I."/>
            <person name="Landry C.R."/>
            <person name="Aubin-Horth N."/>
        </authorList>
    </citation>
    <scope>NUCLEOTIDE SEQUENCE</scope>
</reference>